<dbReference type="Proteomes" id="UP000242800">
    <property type="component" value="Chromosome"/>
</dbReference>
<dbReference type="KEGG" id="fper:ACH24_02110"/>
<evidence type="ECO:0000313" key="1">
    <source>
        <dbReference type="EMBL" id="ALB01556.1"/>
    </source>
</evidence>
<sequence length="76" mass="8770">MRLIRKNFISPVEMKLLQQNIMLQAMSSEAVINQEIITPRPAVLNHNIEKIAKPLPIIHPMDIKTTAILLLSFYLY</sequence>
<organism evidence="1 2">
    <name type="scientific">Francisella persica ATCC VR-331</name>
    <dbReference type="NCBI Taxonomy" id="1086726"/>
    <lineage>
        <taxon>Bacteria</taxon>
        <taxon>Pseudomonadati</taxon>
        <taxon>Pseudomonadota</taxon>
        <taxon>Gammaproteobacteria</taxon>
        <taxon>Thiotrichales</taxon>
        <taxon>Francisellaceae</taxon>
        <taxon>Francisella</taxon>
    </lineage>
</organism>
<name>A0AAC8VDD6_9GAMM</name>
<evidence type="ECO:0000313" key="2">
    <source>
        <dbReference type="Proteomes" id="UP000242800"/>
    </source>
</evidence>
<keyword evidence="2" id="KW-1185">Reference proteome</keyword>
<proteinExistence type="predicted"/>
<dbReference type="AlphaFoldDB" id="A0AAC8VDD6"/>
<protein>
    <submittedName>
        <fullName evidence="1">Uncharacterized protein</fullName>
    </submittedName>
</protein>
<reference evidence="1 2" key="1">
    <citation type="journal article" date="2016" name="Int. J. Syst. Evol. Microbiol.">
        <title>Reclassification of Wolbachia persica as Francisella persica comb. nov. and emended description of the family Francisellaceae.</title>
        <authorList>
            <person name="Larson M.A."/>
            <person name="Nalbantoglu U."/>
            <person name="Sayood K."/>
            <person name="Zentz E.B."/>
            <person name="Cer R.Z."/>
            <person name="Iwen P.C."/>
            <person name="Francesconi S.C."/>
            <person name="Bishop-Lilly K.A."/>
            <person name="Mokashi V.P."/>
            <person name="Sjostedt A."/>
            <person name="Hinrichs S.H."/>
        </authorList>
    </citation>
    <scope>NUCLEOTIDE SEQUENCE [LARGE SCALE GENOMIC DNA]</scope>
    <source>
        <strain evidence="1 2">FSC845</strain>
    </source>
</reference>
<dbReference type="EMBL" id="CP012505">
    <property type="protein sequence ID" value="ALB01556.1"/>
    <property type="molecule type" value="Genomic_DNA"/>
</dbReference>
<gene>
    <name evidence="1" type="ORF">ACH24_02110</name>
</gene>
<accession>A0AAC8VDD6</accession>